<dbReference type="PANTHER" id="PTHR11575:SF24">
    <property type="entry name" value="5'-NUCLEOTIDASE"/>
    <property type="match status" value="1"/>
</dbReference>
<keyword evidence="1" id="KW-0732">Signal</keyword>
<evidence type="ECO:0000256" key="1">
    <source>
        <dbReference type="ARBA" id="ARBA00022729"/>
    </source>
</evidence>
<dbReference type="InterPro" id="IPR036907">
    <property type="entry name" value="5'-Nucleotdase_C_sf"/>
</dbReference>
<accession>A0A411PEX2</accession>
<organism evidence="5 6">
    <name type="scientific">Shewanella maritima</name>
    <dbReference type="NCBI Taxonomy" id="2520507"/>
    <lineage>
        <taxon>Bacteria</taxon>
        <taxon>Pseudomonadati</taxon>
        <taxon>Pseudomonadota</taxon>
        <taxon>Gammaproteobacteria</taxon>
        <taxon>Alteromonadales</taxon>
        <taxon>Shewanellaceae</taxon>
        <taxon>Shewanella</taxon>
    </lineage>
</organism>
<dbReference type="PANTHER" id="PTHR11575">
    <property type="entry name" value="5'-NUCLEOTIDASE-RELATED"/>
    <property type="match status" value="1"/>
</dbReference>
<keyword evidence="6" id="KW-1185">Reference proteome</keyword>
<dbReference type="Proteomes" id="UP000291106">
    <property type="component" value="Chromosome"/>
</dbReference>
<dbReference type="OrthoDB" id="9803927at2"/>
<gene>
    <name evidence="5" type="ORF">EXU30_03930</name>
</gene>
<feature type="domain" description="5'-Nucleotidase C-terminal" evidence="4">
    <location>
        <begin position="412"/>
        <end position="559"/>
    </location>
</feature>
<comment type="similarity">
    <text evidence="2">Belongs to the 5'-nucleotidase family.</text>
</comment>
<proteinExistence type="inferred from homology"/>
<evidence type="ECO:0000313" key="6">
    <source>
        <dbReference type="Proteomes" id="UP000291106"/>
    </source>
</evidence>
<dbReference type="Gene3D" id="3.60.21.10">
    <property type="match status" value="1"/>
</dbReference>
<keyword evidence="2" id="KW-0547">Nucleotide-binding</keyword>
<dbReference type="InterPro" id="IPR008334">
    <property type="entry name" value="5'-Nucleotdase_C"/>
</dbReference>
<evidence type="ECO:0000256" key="2">
    <source>
        <dbReference type="RuleBase" id="RU362119"/>
    </source>
</evidence>
<dbReference type="GO" id="GO:0008253">
    <property type="term" value="F:5'-nucleotidase activity"/>
    <property type="evidence" value="ECO:0007669"/>
    <property type="project" value="TreeGrafter"/>
</dbReference>
<dbReference type="GO" id="GO:0000166">
    <property type="term" value="F:nucleotide binding"/>
    <property type="evidence" value="ECO:0007669"/>
    <property type="project" value="UniProtKB-KW"/>
</dbReference>
<name>A0A411PEX2_9GAMM</name>
<dbReference type="GO" id="GO:0009166">
    <property type="term" value="P:nucleotide catabolic process"/>
    <property type="evidence" value="ECO:0007669"/>
    <property type="project" value="InterPro"/>
</dbReference>
<dbReference type="InterPro" id="IPR006179">
    <property type="entry name" value="5_nucleotidase/apyrase"/>
</dbReference>
<evidence type="ECO:0000259" key="4">
    <source>
        <dbReference type="Pfam" id="PF02872"/>
    </source>
</evidence>
<dbReference type="EMBL" id="CP036200">
    <property type="protein sequence ID" value="QBF81940.1"/>
    <property type="molecule type" value="Genomic_DNA"/>
</dbReference>
<dbReference type="GO" id="GO:0008768">
    <property type="term" value="F:UDP-sugar diphosphatase activity"/>
    <property type="evidence" value="ECO:0007669"/>
    <property type="project" value="TreeGrafter"/>
</dbReference>
<dbReference type="SUPFAM" id="SSF56300">
    <property type="entry name" value="Metallo-dependent phosphatases"/>
    <property type="match status" value="1"/>
</dbReference>
<dbReference type="SUPFAM" id="SSF55816">
    <property type="entry name" value="5'-nucleotidase (syn. UDP-sugar hydrolase), C-terminal domain"/>
    <property type="match status" value="1"/>
</dbReference>
<keyword evidence="2" id="KW-0378">Hydrolase</keyword>
<dbReference type="AlphaFoldDB" id="A0A411PEX2"/>
<protein>
    <submittedName>
        <fullName evidence="5">Bifunctional metallophosphatase/5'-nucleotidase</fullName>
    </submittedName>
</protein>
<reference evidence="5 6" key="1">
    <citation type="submission" date="2019-02" db="EMBL/GenBank/DDBJ databases">
        <title>Shewanella sp. D4-2 isolated from Dokdo Island.</title>
        <authorList>
            <person name="Baek K."/>
        </authorList>
    </citation>
    <scope>NUCLEOTIDE SEQUENCE [LARGE SCALE GENOMIC DNA]</scope>
    <source>
        <strain evidence="5 6">D4-2</strain>
    </source>
</reference>
<dbReference type="Pfam" id="PF02872">
    <property type="entry name" value="5_nucleotid_C"/>
    <property type="match status" value="1"/>
</dbReference>
<sequence length="603" mass="67144">MQQSYRLHLAHINDTHSNFEPCNVRFTITDKEHTQDPNQNGNQGISHPQYQVATFSGGYARLGYQIEQARAKALQSDSEFLFLHGGDSFQGTLYFREFKGAANAHLLNLLKPDAMVLGNHEIDAGNSPVKAFLNRIEFPLLAGNMDLSQEDKTKDAKLSGHPMLYDYDNDSATAKVLLKPFYDQKIAIVGITLDQMKLIARPDADTHFVHAIDCTRRTVQALKAQGIHHILILSHLGLEQDRELAQAVDGISLIIGGHSHSLQGDFSELGLGKLEYGERINNTPIVQAGKYAETLGLAQIEFDKHGKVIALEGGNHFMLSQQVDIRPQPSENSDETSSLDPQSLSTITLERIKQTLKTHSADLGDTANQAIDDVIHSDYRPALDKLEDETLAYIPRDFIHTRLPSKDFPHGSELAPWVSRSMYKAAKKTEQDLDFALHNAGGVRQNLTKGRLSMADVVGRILPFELPLTLYQIQGVHLKTALESAIDAATNNGIAGTGTGSFPYPYGLRFSYDGKKRPGERVSEVLVYRNKLWQALELDSFYIGVSTAYTASGKEGYGPLLKAQWQKELQQQTLQEAFVDYVSQYSDKITEPLMRNVDFARHN</sequence>
<evidence type="ECO:0000313" key="5">
    <source>
        <dbReference type="EMBL" id="QBF81940.1"/>
    </source>
</evidence>
<dbReference type="Gene3D" id="3.90.780.10">
    <property type="entry name" value="5'-Nucleotidase, C-terminal domain"/>
    <property type="match status" value="1"/>
</dbReference>
<dbReference type="Pfam" id="PF00149">
    <property type="entry name" value="Metallophos"/>
    <property type="match status" value="1"/>
</dbReference>
<dbReference type="InterPro" id="IPR004843">
    <property type="entry name" value="Calcineurin-like_PHP"/>
</dbReference>
<dbReference type="InterPro" id="IPR029052">
    <property type="entry name" value="Metallo-depent_PP-like"/>
</dbReference>
<dbReference type="RefSeq" id="WP_130597914.1">
    <property type="nucleotide sequence ID" value="NZ_CP036200.1"/>
</dbReference>
<feature type="domain" description="Calcineurin-like phosphoesterase" evidence="3">
    <location>
        <begin position="8"/>
        <end position="261"/>
    </location>
</feature>
<dbReference type="GO" id="GO:0030288">
    <property type="term" value="C:outer membrane-bounded periplasmic space"/>
    <property type="evidence" value="ECO:0007669"/>
    <property type="project" value="TreeGrafter"/>
</dbReference>
<dbReference type="KEGG" id="smai:EXU30_03930"/>
<evidence type="ECO:0000259" key="3">
    <source>
        <dbReference type="Pfam" id="PF00149"/>
    </source>
</evidence>
<dbReference type="PRINTS" id="PR01607">
    <property type="entry name" value="APYRASEFAMLY"/>
</dbReference>